<accession>A0A285SGF1</accession>
<dbReference type="Pfam" id="PF13531">
    <property type="entry name" value="SBP_bac_11"/>
    <property type="match status" value="1"/>
</dbReference>
<dbReference type="Proteomes" id="UP000219331">
    <property type="component" value="Unassembled WGS sequence"/>
</dbReference>
<proteinExistence type="predicted"/>
<protein>
    <submittedName>
        <fullName evidence="2">Phosphoglycerate transport regulatory protein PgtC</fullName>
    </submittedName>
</protein>
<evidence type="ECO:0000313" key="3">
    <source>
        <dbReference type="Proteomes" id="UP000219331"/>
    </source>
</evidence>
<keyword evidence="3" id="KW-1185">Reference proteome</keyword>
<dbReference type="AlphaFoldDB" id="A0A285SGF1"/>
<dbReference type="SUPFAM" id="SSF53850">
    <property type="entry name" value="Periplasmic binding protein-like II"/>
    <property type="match status" value="1"/>
</dbReference>
<dbReference type="EMBL" id="OBML01000005">
    <property type="protein sequence ID" value="SOC06669.1"/>
    <property type="molecule type" value="Genomic_DNA"/>
</dbReference>
<dbReference type="PANTHER" id="PTHR30006:SF25">
    <property type="entry name" value="PHOSPHOGLYCERATE TRANSPORT REGULATORY PROTEIN PGTC"/>
    <property type="match status" value="1"/>
</dbReference>
<gene>
    <name evidence="2" type="ORF">SAMN05421512_105158</name>
</gene>
<dbReference type="OrthoDB" id="9766989at2"/>
<dbReference type="Gene3D" id="3.40.190.10">
    <property type="entry name" value="Periplasmic binding protein-like II"/>
    <property type="match status" value="2"/>
</dbReference>
<evidence type="ECO:0000256" key="1">
    <source>
        <dbReference type="ARBA" id="ARBA00022729"/>
    </source>
</evidence>
<dbReference type="STRING" id="538381.GCA_001696535_02132"/>
<dbReference type="PANTHER" id="PTHR30006">
    <property type="entry name" value="THIAMINE-BINDING PERIPLASMIC PROTEIN-RELATED"/>
    <property type="match status" value="1"/>
</dbReference>
<dbReference type="RefSeq" id="WP_097174841.1">
    <property type="nucleotide sequence ID" value="NZ_OBML01000005.1"/>
</dbReference>
<organism evidence="2 3">
    <name type="scientific">Stappia indica</name>
    <dbReference type="NCBI Taxonomy" id="538381"/>
    <lineage>
        <taxon>Bacteria</taxon>
        <taxon>Pseudomonadati</taxon>
        <taxon>Pseudomonadota</taxon>
        <taxon>Alphaproteobacteria</taxon>
        <taxon>Hyphomicrobiales</taxon>
        <taxon>Stappiaceae</taxon>
        <taxon>Stappia</taxon>
    </lineage>
</organism>
<evidence type="ECO:0000313" key="2">
    <source>
        <dbReference type="EMBL" id="SOC06669.1"/>
    </source>
</evidence>
<dbReference type="GO" id="GO:0030288">
    <property type="term" value="C:outer membrane-bounded periplasmic space"/>
    <property type="evidence" value="ECO:0007669"/>
    <property type="project" value="TreeGrafter"/>
</dbReference>
<name>A0A285SGF1_9HYPH</name>
<keyword evidence="1" id="KW-0732">Signal</keyword>
<sequence length="467" mass="50080">MKPSRLAVRSAPGGGGGRPWTSIAGLVAGLLALALALLPRPLAAQDAGAPAGAPAGPPTIVLTSYPEPFAQAVAAAYSRAHPGEELRFLHKSTHAIIEHVTSERLPRADVVWTSSPIAIAELARARLLARPERAGEAATSRPEPSAPRLHAFAYSQLGIMWRPDLVHAKGLPVPTDLQSLLAPDYAGMVAMSAPARSGTTLLFVELVLQSLGWDAGWAYLQQLAGNLATVTARSFGVPEGLAHGRFPVGIGVGFLARTQQTNGEQLAFLAAPEDVMLPAGVAALSTARHAQGARRFVGFLQGEAGQALLADPQVARIPLAAARQATPFEDRFDYLLASTRRDVVVALFDQLVTYQLDEHRRFWRRWREVGAMVSGEGNAAREARALLGQAYRRATGVPVRAFMAHDPALVRVFSPGGPERLENRAFRERLMESWHRETRERLAEAGALVEQAQRRMAAAVAVSPAQQ</sequence>
<reference evidence="2 3" key="1">
    <citation type="submission" date="2017-08" db="EMBL/GenBank/DDBJ databases">
        <authorList>
            <person name="de Groot N.N."/>
        </authorList>
    </citation>
    <scope>NUCLEOTIDE SEQUENCE [LARGE SCALE GENOMIC DNA]</scope>
    <source>
        <strain evidence="2 3">USBA 352</strain>
    </source>
</reference>